<keyword evidence="3" id="KW-1185">Reference proteome</keyword>
<sequence>MRVLEGALLEVDAATVRERIERGAVWVAVVGEREDSSERVVGALLLDTPDREGVAPRPEEVRPDRRHVEAVAVTHQRRGRGIGRALVEGCVEETGCDRLTAEFRAEVEPFYEALGFDVDELDEGRRWGELRVGR</sequence>
<reference evidence="2 3" key="1">
    <citation type="submission" date="2019-12" db="EMBL/GenBank/DDBJ databases">
        <title>Halocatena pleomorpha gen. nov. sp. nov., an extremely halophilic archaeon of family Halobacteriaceae isolated from saltpan soil.</title>
        <authorList>
            <person name="Pal Y."/>
            <person name="Verma A."/>
            <person name="Krishnamurthi S."/>
            <person name="Kumar P."/>
        </authorList>
    </citation>
    <scope>NUCLEOTIDE SEQUENCE [LARGE SCALE GENOMIC DNA]</scope>
    <source>
        <strain evidence="2 3">JCM 16495</strain>
    </source>
</reference>
<evidence type="ECO:0000259" key="1">
    <source>
        <dbReference type="PROSITE" id="PS51186"/>
    </source>
</evidence>
<evidence type="ECO:0000313" key="3">
    <source>
        <dbReference type="Proteomes" id="UP000451471"/>
    </source>
</evidence>
<dbReference type="Gene3D" id="3.40.630.30">
    <property type="match status" value="1"/>
</dbReference>
<protein>
    <submittedName>
        <fullName evidence="2">GNAT family N-acetyltransferase</fullName>
    </submittedName>
</protein>
<dbReference type="PROSITE" id="PS51186">
    <property type="entry name" value="GNAT"/>
    <property type="match status" value="1"/>
</dbReference>
<keyword evidence="2" id="KW-0808">Transferase</keyword>
<dbReference type="AlphaFoldDB" id="A0A6B0GRX2"/>
<dbReference type="Proteomes" id="UP000451471">
    <property type="component" value="Unassembled WGS sequence"/>
</dbReference>
<name>A0A6B0GRX2_9EURY</name>
<dbReference type="CDD" id="cd04301">
    <property type="entry name" value="NAT_SF"/>
    <property type="match status" value="1"/>
</dbReference>
<organism evidence="2 3">
    <name type="scientific">Halomarina oriensis</name>
    <dbReference type="NCBI Taxonomy" id="671145"/>
    <lineage>
        <taxon>Archaea</taxon>
        <taxon>Methanobacteriati</taxon>
        <taxon>Methanobacteriota</taxon>
        <taxon>Stenosarchaea group</taxon>
        <taxon>Halobacteria</taxon>
        <taxon>Halobacteriales</taxon>
        <taxon>Natronomonadaceae</taxon>
        <taxon>Halomarina</taxon>
    </lineage>
</organism>
<dbReference type="EMBL" id="WSZK01000015">
    <property type="protein sequence ID" value="MWG34418.1"/>
    <property type="molecule type" value="Genomic_DNA"/>
</dbReference>
<accession>A0A6B0GRX2</accession>
<dbReference type="Pfam" id="PF13508">
    <property type="entry name" value="Acetyltransf_7"/>
    <property type="match status" value="1"/>
</dbReference>
<evidence type="ECO:0000313" key="2">
    <source>
        <dbReference type="EMBL" id="MWG34418.1"/>
    </source>
</evidence>
<gene>
    <name evidence="2" type="ORF">GQS65_07930</name>
</gene>
<dbReference type="OrthoDB" id="194677at2157"/>
<feature type="domain" description="N-acetyltransferase" evidence="1">
    <location>
        <begin position="1"/>
        <end position="134"/>
    </location>
</feature>
<dbReference type="GO" id="GO:0016747">
    <property type="term" value="F:acyltransferase activity, transferring groups other than amino-acyl groups"/>
    <property type="evidence" value="ECO:0007669"/>
    <property type="project" value="InterPro"/>
</dbReference>
<dbReference type="InterPro" id="IPR016181">
    <property type="entry name" value="Acyl_CoA_acyltransferase"/>
</dbReference>
<dbReference type="SUPFAM" id="SSF55729">
    <property type="entry name" value="Acyl-CoA N-acyltransferases (Nat)"/>
    <property type="match status" value="1"/>
</dbReference>
<proteinExistence type="predicted"/>
<dbReference type="InterPro" id="IPR000182">
    <property type="entry name" value="GNAT_dom"/>
</dbReference>
<comment type="caution">
    <text evidence="2">The sequence shown here is derived from an EMBL/GenBank/DDBJ whole genome shotgun (WGS) entry which is preliminary data.</text>
</comment>